<dbReference type="OrthoDB" id="707611at2"/>
<dbReference type="RefSeq" id="WP_108685159.1">
    <property type="nucleotide sequence ID" value="NZ_QCYK01000001.1"/>
</dbReference>
<organism evidence="2 3">
    <name type="scientific">Chitinophaga parva</name>
    <dbReference type="NCBI Taxonomy" id="2169414"/>
    <lineage>
        <taxon>Bacteria</taxon>
        <taxon>Pseudomonadati</taxon>
        <taxon>Bacteroidota</taxon>
        <taxon>Chitinophagia</taxon>
        <taxon>Chitinophagales</taxon>
        <taxon>Chitinophagaceae</taxon>
        <taxon>Chitinophaga</taxon>
    </lineage>
</organism>
<comment type="caution">
    <text evidence="2">The sequence shown here is derived from an EMBL/GenBank/DDBJ whole genome shotgun (WGS) entry which is preliminary data.</text>
</comment>
<gene>
    <name evidence="2" type="ORF">DCC81_03285</name>
</gene>
<feature type="domain" description="DUF7674" evidence="1">
    <location>
        <begin position="11"/>
        <end position="110"/>
    </location>
</feature>
<sequence>MLPDNTIAAIIGSQIPELTLTLQTLRKPALYKIIHAFTDYTSSMIATKNWAEVKKCCAFAGVLYRNGSQGLRNAIENVYVYGLSPTLPTQRQAPGILLPASLQSLRMQQLRAATI</sequence>
<name>A0A2T7BLM1_9BACT</name>
<evidence type="ECO:0000313" key="2">
    <source>
        <dbReference type="EMBL" id="PUZ28521.1"/>
    </source>
</evidence>
<dbReference type="AlphaFoldDB" id="A0A2T7BLM1"/>
<dbReference type="InterPro" id="IPR056091">
    <property type="entry name" value="DUF7674"/>
</dbReference>
<dbReference type="EMBL" id="QCYK01000001">
    <property type="protein sequence ID" value="PUZ28521.1"/>
    <property type="molecule type" value="Genomic_DNA"/>
</dbReference>
<dbReference type="Proteomes" id="UP000244450">
    <property type="component" value="Unassembled WGS sequence"/>
</dbReference>
<proteinExistence type="predicted"/>
<dbReference type="Pfam" id="PF24722">
    <property type="entry name" value="DUF7674"/>
    <property type="match status" value="1"/>
</dbReference>
<accession>A0A2T7BLM1</accession>
<reference evidence="2 3" key="1">
    <citation type="submission" date="2018-04" db="EMBL/GenBank/DDBJ databases">
        <title>Chitinophaga fuyangensis sp. nov., isolated from soil in a chemical factory.</title>
        <authorList>
            <person name="Chen K."/>
        </authorList>
    </citation>
    <scope>NUCLEOTIDE SEQUENCE [LARGE SCALE GENOMIC DNA]</scope>
    <source>
        <strain evidence="2 3">LY-1</strain>
    </source>
</reference>
<keyword evidence="3" id="KW-1185">Reference proteome</keyword>
<evidence type="ECO:0000313" key="3">
    <source>
        <dbReference type="Proteomes" id="UP000244450"/>
    </source>
</evidence>
<evidence type="ECO:0000259" key="1">
    <source>
        <dbReference type="Pfam" id="PF24722"/>
    </source>
</evidence>
<protein>
    <recommendedName>
        <fullName evidence="1">DUF7674 domain-containing protein</fullName>
    </recommendedName>
</protein>